<proteinExistence type="predicted"/>
<gene>
    <name evidence="1" type="ORF">UFOVP86_18</name>
</gene>
<accession>A0A6J5TAK6</accession>
<dbReference type="EMBL" id="LR797825">
    <property type="protein sequence ID" value="CAB4242016.1"/>
    <property type="molecule type" value="Genomic_DNA"/>
</dbReference>
<evidence type="ECO:0000313" key="1">
    <source>
        <dbReference type="EMBL" id="CAB4242016.1"/>
    </source>
</evidence>
<reference evidence="1" key="1">
    <citation type="submission" date="2020-05" db="EMBL/GenBank/DDBJ databases">
        <authorList>
            <person name="Chiriac C."/>
            <person name="Salcher M."/>
            <person name="Ghai R."/>
            <person name="Kavagutti S V."/>
        </authorList>
    </citation>
    <scope>NUCLEOTIDE SEQUENCE</scope>
</reference>
<protein>
    <submittedName>
        <fullName evidence="1">Uncharacterized protein</fullName>
    </submittedName>
</protein>
<sequence>MFNLSILATRPPTLSFWKMRSLNCVNSMSVVDIFSVRKKFQIFKPIIAARKIFMIYFQSPGYDAIKSFPYKSVNAALAKNAINAQIGDHVLLTIWSWTDRPKIFIAFPCFAVFYSRCRSYAGIEMRGYFAKLSSLLKHCFSLSNLTGDKNLAPQHSTYPAKIANFIQAFITQYWFPLFHRIPLSMFMQSKSVFVGGQV</sequence>
<name>A0A6J5TAK6_9CAUD</name>
<organism evidence="1">
    <name type="scientific">uncultured Caudovirales phage</name>
    <dbReference type="NCBI Taxonomy" id="2100421"/>
    <lineage>
        <taxon>Viruses</taxon>
        <taxon>Duplodnaviria</taxon>
        <taxon>Heunggongvirae</taxon>
        <taxon>Uroviricota</taxon>
        <taxon>Caudoviricetes</taxon>
        <taxon>Peduoviridae</taxon>
        <taxon>Maltschvirus</taxon>
        <taxon>Maltschvirus maltsch</taxon>
    </lineage>
</organism>